<name>A0A8J4ST01_9TREM</name>
<dbReference type="Proteomes" id="UP000748531">
    <property type="component" value="Unassembled WGS sequence"/>
</dbReference>
<comment type="caution">
    <text evidence="1">The sequence shown here is derived from an EMBL/GenBank/DDBJ whole genome shotgun (WGS) entry which is preliminary data.</text>
</comment>
<dbReference type="AlphaFoldDB" id="A0A8J4ST01"/>
<dbReference type="PANTHER" id="PTHR37557">
    <property type="entry name" value="115 KDA PROTEIN IN TYPE-1 RETROTRANSPOSABLE ELEMENT R1DM-LIKE PROTEIN-RELATED-RELATED"/>
    <property type="match status" value="1"/>
</dbReference>
<dbReference type="PANTHER" id="PTHR37557:SF4">
    <property type="entry name" value="CCHC-TYPE DOMAIN-CONTAINING PROTEIN"/>
    <property type="match status" value="1"/>
</dbReference>
<dbReference type="EMBL" id="LUCH01000700">
    <property type="protein sequence ID" value="KAF5404505.1"/>
    <property type="molecule type" value="Genomic_DNA"/>
</dbReference>
<sequence>MLADQPITITSNVIPSSSVLSSWKVLGIPFNWKGKLPTTAKQDACSMLRELSQAPLKPQQRVDILRTHLIPRLIHHLTLGVVHKKTLKVINLAVKSSLRKWLRLPNDVSNAFFHAAINDSGLGIPHLQSRIPLNRKSRLDRHLASQNPLLH</sequence>
<evidence type="ECO:0000313" key="2">
    <source>
        <dbReference type="Proteomes" id="UP000748531"/>
    </source>
</evidence>
<proteinExistence type="predicted"/>
<dbReference type="OrthoDB" id="6288414at2759"/>
<evidence type="ECO:0008006" key="3">
    <source>
        <dbReference type="Google" id="ProtNLM"/>
    </source>
</evidence>
<reference evidence="1" key="1">
    <citation type="submission" date="2019-05" db="EMBL/GenBank/DDBJ databases">
        <title>Annotation for the trematode Paragonimus heterotremus.</title>
        <authorList>
            <person name="Choi Y.-J."/>
        </authorList>
    </citation>
    <scope>NUCLEOTIDE SEQUENCE</scope>
    <source>
        <strain evidence="1">LC</strain>
    </source>
</reference>
<organism evidence="1 2">
    <name type="scientific">Paragonimus heterotremus</name>
    <dbReference type="NCBI Taxonomy" id="100268"/>
    <lineage>
        <taxon>Eukaryota</taxon>
        <taxon>Metazoa</taxon>
        <taxon>Spiralia</taxon>
        <taxon>Lophotrochozoa</taxon>
        <taxon>Platyhelminthes</taxon>
        <taxon>Trematoda</taxon>
        <taxon>Digenea</taxon>
        <taxon>Plagiorchiida</taxon>
        <taxon>Troglotremata</taxon>
        <taxon>Troglotrematidae</taxon>
        <taxon>Paragonimus</taxon>
    </lineage>
</organism>
<keyword evidence="2" id="KW-1185">Reference proteome</keyword>
<evidence type="ECO:0000313" key="1">
    <source>
        <dbReference type="EMBL" id="KAF5404505.1"/>
    </source>
</evidence>
<protein>
    <recommendedName>
        <fullName evidence="3">Reverse transcriptase</fullName>
    </recommendedName>
</protein>
<gene>
    <name evidence="1" type="ORF">PHET_01985</name>
</gene>
<accession>A0A8J4ST01</accession>